<feature type="compositionally biased region" description="Polar residues" evidence="1">
    <location>
        <begin position="11"/>
        <end position="22"/>
    </location>
</feature>
<name>A0A9Q0JQS4_9ROSI</name>
<sequence>MMEGVVGSRMSRASSRYGPSSTAAAAAAFNGPVRKWKRKWVHVSPPPPPAKNSQARSNGYNGNLLHLNNNNSSNNNNRHRLLLCRWTPLSPLPSASAAGGDDGDATPAEEPPKRKFRYTPVVVLEEQRKAEKKAEREAKTSGNSETLALQTSNHDDEFNNGGNSLKSETQDSNTSHLDLGLCLKGHDDSQDNVNQSKEGEANNAKSGGFWMIGTGHLASS</sequence>
<feature type="region of interest" description="Disordered" evidence="1">
    <location>
        <begin position="94"/>
        <end position="220"/>
    </location>
</feature>
<reference evidence="2" key="1">
    <citation type="submission" date="2022-02" db="EMBL/GenBank/DDBJ databases">
        <authorList>
            <person name="Henning P.M."/>
            <person name="McCubbin A.G."/>
            <person name="Shore J.S."/>
        </authorList>
    </citation>
    <scope>NUCLEOTIDE SEQUENCE</scope>
    <source>
        <strain evidence="2">F60SS</strain>
        <tissue evidence="2">Leaves</tissue>
    </source>
</reference>
<feature type="region of interest" description="Disordered" evidence="1">
    <location>
        <begin position="1"/>
        <end position="25"/>
    </location>
</feature>
<evidence type="ECO:0000313" key="3">
    <source>
        <dbReference type="Proteomes" id="UP001141552"/>
    </source>
</evidence>
<gene>
    <name evidence="2" type="ORF">Tsubulata_043057</name>
</gene>
<protein>
    <submittedName>
        <fullName evidence="2">Uncharacterized protein</fullName>
    </submittedName>
</protein>
<dbReference type="EMBL" id="JAKUCV010000626">
    <property type="protein sequence ID" value="KAJ4849375.1"/>
    <property type="molecule type" value="Genomic_DNA"/>
</dbReference>
<feature type="compositionally biased region" description="Polar residues" evidence="1">
    <location>
        <begin position="160"/>
        <end position="176"/>
    </location>
</feature>
<organism evidence="2 3">
    <name type="scientific">Turnera subulata</name>
    <dbReference type="NCBI Taxonomy" id="218843"/>
    <lineage>
        <taxon>Eukaryota</taxon>
        <taxon>Viridiplantae</taxon>
        <taxon>Streptophyta</taxon>
        <taxon>Embryophyta</taxon>
        <taxon>Tracheophyta</taxon>
        <taxon>Spermatophyta</taxon>
        <taxon>Magnoliopsida</taxon>
        <taxon>eudicotyledons</taxon>
        <taxon>Gunneridae</taxon>
        <taxon>Pentapetalae</taxon>
        <taxon>rosids</taxon>
        <taxon>fabids</taxon>
        <taxon>Malpighiales</taxon>
        <taxon>Passifloraceae</taxon>
        <taxon>Turnera</taxon>
    </lineage>
</organism>
<feature type="compositionally biased region" description="Basic and acidic residues" evidence="1">
    <location>
        <begin position="125"/>
        <end position="139"/>
    </location>
</feature>
<dbReference type="OrthoDB" id="2020529at2759"/>
<evidence type="ECO:0000313" key="2">
    <source>
        <dbReference type="EMBL" id="KAJ4849375.1"/>
    </source>
</evidence>
<dbReference type="Proteomes" id="UP001141552">
    <property type="component" value="Unassembled WGS sequence"/>
</dbReference>
<dbReference type="PANTHER" id="PTHR34572:SF8">
    <property type="entry name" value="(RAPE) HYPOTHETICAL PROTEIN"/>
    <property type="match status" value="1"/>
</dbReference>
<dbReference type="AlphaFoldDB" id="A0A9Q0JQS4"/>
<keyword evidence="3" id="KW-1185">Reference proteome</keyword>
<evidence type="ECO:0000256" key="1">
    <source>
        <dbReference type="SAM" id="MobiDB-lite"/>
    </source>
</evidence>
<feature type="compositionally biased region" description="Polar residues" evidence="1">
    <location>
        <begin position="140"/>
        <end position="152"/>
    </location>
</feature>
<accession>A0A9Q0JQS4</accession>
<proteinExistence type="predicted"/>
<dbReference type="PANTHER" id="PTHR34572">
    <property type="entry name" value="GOLGIN FAMILY A PROTEIN"/>
    <property type="match status" value="1"/>
</dbReference>
<comment type="caution">
    <text evidence="2">The sequence shown here is derived from an EMBL/GenBank/DDBJ whole genome shotgun (WGS) entry which is preliminary data.</text>
</comment>
<reference evidence="2" key="2">
    <citation type="journal article" date="2023" name="Plants (Basel)">
        <title>Annotation of the Turnera subulata (Passifloraceae) Draft Genome Reveals the S-Locus Evolved after the Divergence of Turneroideae from Passifloroideae in a Stepwise Manner.</title>
        <authorList>
            <person name="Henning P.M."/>
            <person name="Roalson E.H."/>
            <person name="Mir W."/>
            <person name="McCubbin A.G."/>
            <person name="Shore J.S."/>
        </authorList>
    </citation>
    <scope>NUCLEOTIDE SEQUENCE</scope>
    <source>
        <strain evidence="2">F60SS</strain>
    </source>
</reference>